<reference evidence="2 3" key="1">
    <citation type="submission" date="2018-09" db="EMBL/GenBank/DDBJ databases">
        <authorList>
            <person name="Livingstone P.G."/>
            <person name="Whitworth D.E."/>
        </authorList>
    </citation>
    <scope>NUCLEOTIDE SEQUENCE [LARGE SCALE GENOMIC DNA]</scope>
    <source>
        <strain evidence="2 3">CA031B</strain>
    </source>
</reference>
<dbReference type="PANTHER" id="PTHR47197">
    <property type="entry name" value="PROTEIN NIRF"/>
    <property type="match status" value="1"/>
</dbReference>
<proteinExistence type="predicted"/>
<evidence type="ECO:0000259" key="1">
    <source>
        <dbReference type="Pfam" id="PF19190"/>
    </source>
</evidence>
<gene>
    <name evidence="2" type="ORF">D7Y13_00210</name>
</gene>
<dbReference type="EMBL" id="RAWI01000001">
    <property type="protein sequence ID" value="RKI17745.1"/>
    <property type="molecule type" value="Genomic_DNA"/>
</dbReference>
<accession>A0ABX9QSK4</accession>
<comment type="caution">
    <text evidence="2">The sequence shown here is derived from an EMBL/GenBank/DDBJ whole genome shotgun (WGS) entry which is preliminary data.</text>
</comment>
<dbReference type="InterPro" id="IPR051200">
    <property type="entry name" value="Host-pathogen_enzymatic-act"/>
</dbReference>
<dbReference type="Proteomes" id="UP000278907">
    <property type="component" value="Unassembled WGS sequence"/>
</dbReference>
<feature type="domain" description="BACON" evidence="1">
    <location>
        <begin position="77"/>
        <end position="163"/>
    </location>
</feature>
<dbReference type="PANTHER" id="PTHR47197:SF3">
    <property type="entry name" value="DIHYDRO-HEME D1 DEHYDROGENASE"/>
    <property type="match status" value="1"/>
</dbReference>
<dbReference type="RefSeq" id="WP_120581842.1">
    <property type="nucleotide sequence ID" value="NZ_RAWI01000001.1"/>
</dbReference>
<protein>
    <recommendedName>
        <fullName evidence="1">BACON domain-containing protein</fullName>
    </recommendedName>
</protein>
<dbReference type="InterPro" id="IPR015943">
    <property type="entry name" value="WD40/YVTN_repeat-like_dom_sf"/>
</dbReference>
<evidence type="ECO:0000313" key="3">
    <source>
        <dbReference type="Proteomes" id="UP000278907"/>
    </source>
</evidence>
<dbReference type="Pfam" id="PF19190">
    <property type="entry name" value="BACON_2"/>
    <property type="match status" value="2"/>
</dbReference>
<dbReference type="Gene3D" id="2.130.10.10">
    <property type="entry name" value="YVTN repeat-like/Quinoprotein amine dehydrogenase"/>
    <property type="match status" value="2"/>
</dbReference>
<evidence type="ECO:0000313" key="2">
    <source>
        <dbReference type="EMBL" id="RKI17745.1"/>
    </source>
</evidence>
<name>A0ABX9QSK4_9BACT</name>
<dbReference type="SUPFAM" id="SSF51004">
    <property type="entry name" value="C-terminal (heme d1) domain of cytochrome cd1-nitrite reductase"/>
    <property type="match status" value="1"/>
</dbReference>
<feature type="domain" description="BACON" evidence="1">
    <location>
        <begin position="175"/>
        <end position="263"/>
    </location>
</feature>
<dbReference type="InterPro" id="IPR024361">
    <property type="entry name" value="BACON"/>
</dbReference>
<sequence>MPHVQVAASSHGLSQVSYDTSTNPFTLRVTPRAPAEVEGTTVTDQIVISACLDVPCTRHIPGSPSTVEVTYAVRGHLQVAPQTLAFSHVLGSSPSPGATQLSLRGRSVHWNASASPSWIQLSGASSGVTPSVLSVGVDPASVSMGTHDGGITLTQTDTGEVTTVPVVLQVVAPSLAVSPSTLSFTGSGSGSPSEASLSLSLDTGTAAHGWTVALDTGGGAPWLKLSSTSGTVSASGTTLSVSVDSTGLQLGTHSASLVFTATVEGQSVSRTVPVSLSIHGLPWVADNGVGLVSTPSVSKLSHTVTVKDTLGQTTGTWVARSSQGWLSVTAGGASGGELTLTANPAGLADNALHLAEVSIADGASPDQVSEVIKVGLWVGSTVINSQDTLPIAFKVVETDPVRPYAYVHDGAGSLSVYNLYTAKLVTTLTGLGSSLGAMTVSSDGSTLYVLDATTLRIVPVDLGTLTAGTAWTLSSGLLSWITYSRPDGHGLVLTNDGQILEPTTGAVVTLVTGKMPSGMAALSASQDGSLFCGINSGISPYTLSCHELRYTRSTGAVALTSRGSGPFGVGSNGRDVAVNHDGSRVYAASGAPYSFAVYDGKTLKVLTQLPADAYPNAVEVGSDNRFYGAASVWYGDKDVWVYDNAGWALGSYDMAGYARNILDRQLKVSGDGKRFVALTDDPRLVFVTAP</sequence>
<dbReference type="InterPro" id="IPR011048">
    <property type="entry name" value="Haem_d1_sf"/>
</dbReference>
<keyword evidence="3" id="KW-1185">Reference proteome</keyword>
<organism evidence="2 3">
    <name type="scientific">Corallococcus praedator</name>
    <dbReference type="NCBI Taxonomy" id="2316724"/>
    <lineage>
        <taxon>Bacteria</taxon>
        <taxon>Pseudomonadati</taxon>
        <taxon>Myxococcota</taxon>
        <taxon>Myxococcia</taxon>
        <taxon>Myxococcales</taxon>
        <taxon>Cystobacterineae</taxon>
        <taxon>Myxococcaceae</taxon>
        <taxon>Corallococcus</taxon>
    </lineage>
</organism>